<organism evidence="14 15">
    <name type="scientific">Blastococcus brunescens</name>
    <dbReference type="NCBI Taxonomy" id="1564165"/>
    <lineage>
        <taxon>Bacteria</taxon>
        <taxon>Bacillati</taxon>
        <taxon>Actinomycetota</taxon>
        <taxon>Actinomycetes</taxon>
        <taxon>Geodermatophilales</taxon>
        <taxon>Geodermatophilaceae</taxon>
        <taxon>Blastococcus</taxon>
    </lineage>
</organism>
<keyword evidence="6 13" id="KW-0812">Transmembrane</keyword>
<keyword evidence="5" id="KW-0349">Heme</keyword>
<sequence length="180" mass="19759">MGASILAGESPGTRILGLEEIPDEYRPSDRLVNVVHLAFDVMVSIGFLLLGLSLWWGLAWWRRRRMPASRWFLRGTAVSGLLAVIAMEAGWIVTEVGRQPWIVVGHMLTRDAVATEGNLWLFYGATVALYAALAAGTVLALRLLRRRWAAEDAGGPEDDDTAGVPYGPSRARMDGREDDP</sequence>
<keyword evidence="15" id="KW-1185">Reference proteome</keyword>
<gene>
    <name evidence="14" type="ORF">U6N30_16885</name>
</gene>
<keyword evidence="7" id="KW-0479">Metal-binding</keyword>
<keyword evidence="14" id="KW-0560">Oxidoreductase</keyword>
<evidence type="ECO:0000256" key="6">
    <source>
        <dbReference type="ARBA" id="ARBA00022692"/>
    </source>
</evidence>
<evidence type="ECO:0000313" key="15">
    <source>
        <dbReference type="Proteomes" id="UP001324287"/>
    </source>
</evidence>
<feature type="region of interest" description="Disordered" evidence="12">
    <location>
        <begin position="151"/>
        <end position="180"/>
    </location>
</feature>
<accession>A0ABZ1AUI6</accession>
<evidence type="ECO:0000256" key="7">
    <source>
        <dbReference type="ARBA" id="ARBA00022723"/>
    </source>
</evidence>
<evidence type="ECO:0000256" key="12">
    <source>
        <dbReference type="SAM" id="MobiDB-lite"/>
    </source>
</evidence>
<dbReference type="PANTHER" id="PTHR30365:SF14">
    <property type="entry name" value="CYTOCHROME BD MENAQUINOL OXIDASE SUBUNIT I-RELATED"/>
    <property type="match status" value="1"/>
</dbReference>
<feature type="transmembrane region" description="Helical" evidence="13">
    <location>
        <begin position="34"/>
        <end position="59"/>
    </location>
</feature>
<dbReference type="EC" id="1.10.3.-" evidence="14"/>
<evidence type="ECO:0000256" key="3">
    <source>
        <dbReference type="ARBA" id="ARBA00022448"/>
    </source>
</evidence>
<name>A0ABZ1AUI6_9ACTN</name>
<evidence type="ECO:0000256" key="2">
    <source>
        <dbReference type="ARBA" id="ARBA00009819"/>
    </source>
</evidence>
<keyword evidence="8" id="KW-0249">Electron transport</keyword>
<dbReference type="InterPro" id="IPR002585">
    <property type="entry name" value="Cyt-d_ubiquinol_oxidase_su_1"/>
</dbReference>
<feature type="transmembrane region" description="Helical" evidence="13">
    <location>
        <begin position="71"/>
        <end position="93"/>
    </location>
</feature>
<evidence type="ECO:0000256" key="10">
    <source>
        <dbReference type="ARBA" id="ARBA00023004"/>
    </source>
</evidence>
<proteinExistence type="inferred from homology"/>
<feature type="transmembrane region" description="Helical" evidence="13">
    <location>
        <begin position="120"/>
        <end position="141"/>
    </location>
</feature>
<dbReference type="PANTHER" id="PTHR30365">
    <property type="entry name" value="CYTOCHROME D UBIQUINOL OXIDASE"/>
    <property type="match status" value="1"/>
</dbReference>
<keyword evidence="10" id="KW-0408">Iron</keyword>
<dbReference type="GO" id="GO:0016491">
    <property type="term" value="F:oxidoreductase activity"/>
    <property type="evidence" value="ECO:0007669"/>
    <property type="project" value="UniProtKB-KW"/>
</dbReference>
<reference evidence="14 15" key="1">
    <citation type="submission" date="2023-12" db="EMBL/GenBank/DDBJ databases">
        <title>Blastococcus brunescens sp. nov., an actonobacterium isolated from sandstone collected in sahara desert.</title>
        <authorList>
            <person name="Gtari M."/>
            <person name="Ghodhbane F."/>
        </authorList>
    </citation>
    <scope>NUCLEOTIDE SEQUENCE [LARGE SCALE GENOMIC DNA]</scope>
    <source>
        <strain evidence="14 15">BMG 8361</strain>
    </source>
</reference>
<dbReference type="EMBL" id="CP141261">
    <property type="protein sequence ID" value="WRL61802.1"/>
    <property type="molecule type" value="Genomic_DNA"/>
</dbReference>
<keyword evidence="3" id="KW-0813">Transport</keyword>
<comment type="similarity">
    <text evidence="2">Belongs to the cytochrome ubiquinol oxidase subunit 1 family.</text>
</comment>
<evidence type="ECO:0000256" key="13">
    <source>
        <dbReference type="SAM" id="Phobius"/>
    </source>
</evidence>
<evidence type="ECO:0000256" key="9">
    <source>
        <dbReference type="ARBA" id="ARBA00022989"/>
    </source>
</evidence>
<evidence type="ECO:0000256" key="11">
    <source>
        <dbReference type="ARBA" id="ARBA00023136"/>
    </source>
</evidence>
<comment type="subcellular location">
    <subcellularLocation>
        <location evidence="1">Cell membrane</location>
        <topology evidence="1">Multi-pass membrane protein</topology>
    </subcellularLocation>
</comment>
<evidence type="ECO:0000313" key="14">
    <source>
        <dbReference type="EMBL" id="WRL61802.1"/>
    </source>
</evidence>
<evidence type="ECO:0000256" key="5">
    <source>
        <dbReference type="ARBA" id="ARBA00022617"/>
    </source>
</evidence>
<keyword evidence="4" id="KW-1003">Cell membrane</keyword>
<protein>
    <submittedName>
        <fullName evidence="14">Cytochrome ubiquinol oxidase subunit I</fullName>
        <ecNumber evidence="14">1.10.3.-</ecNumber>
    </submittedName>
</protein>
<keyword evidence="9 13" id="KW-1133">Transmembrane helix</keyword>
<evidence type="ECO:0000256" key="4">
    <source>
        <dbReference type="ARBA" id="ARBA00022475"/>
    </source>
</evidence>
<evidence type="ECO:0000256" key="8">
    <source>
        <dbReference type="ARBA" id="ARBA00022982"/>
    </source>
</evidence>
<evidence type="ECO:0000256" key="1">
    <source>
        <dbReference type="ARBA" id="ARBA00004651"/>
    </source>
</evidence>
<keyword evidence="11 13" id="KW-0472">Membrane</keyword>
<feature type="compositionally biased region" description="Basic and acidic residues" evidence="12">
    <location>
        <begin position="171"/>
        <end position="180"/>
    </location>
</feature>
<dbReference type="Pfam" id="PF01654">
    <property type="entry name" value="Cyt_bd_oxida_I"/>
    <property type="match status" value="1"/>
</dbReference>
<dbReference type="Proteomes" id="UP001324287">
    <property type="component" value="Chromosome"/>
</dbReference>